<dbReference type="InterPro" id="IPR052437">
    <property type="entry name" value="Pectin_Meth_Modulator"/>
</dbReference>
<dbReference type="FunFam" id="2.60.120.260:FF:000031">
    <property type="entry name" value="DUF642 family protein"/>
    <property type="match status" value="1"/>
</dbReference>
<sequence>MLRNGNFEIGPRPTHLSGTKVEGKYAIPNWETSGFVEYIKAGTKQGDMVLVVPEGNHAVRLGSNASIKQKVEAQKGKFYALTFSFSRTCSQEEVLNVTITPNSEKDDSGILPLQTVYSSVGYDSYAWGFRAEADVIEITLHNPAEQGDDVSCGPLIDTVALNILDTPRPTRANLVKNGGFGEGPYVFHKSSTGVIIPPNVEDDHSPLPAWMIESLKAVKYVDSLHFFVPEGERAVELLAGKESCLAQTIRTQPGSFYVLTFLVGDANNGCVGPLAIEAFAEKATTRVTYQSKGTGGFTQGKLVFRAERPRTRIRFLSTFYSMTIDGSMCGPVLDDVKVASVRYPSRLA</sequence>
<dbReference type="PANTHER" id="PTHR31265">
    <property type="entry name" value="OS02G0527500 PROTEIN-RELATED"/>
    <property type="match status" value="1"/>
</dbReference>
<gene>
    <name evidence="7" type="ORF">Cgig2_014544</name>
</gene>
<keyword evidence="8" id="KW-1185">Reference proteome</keyword>
<protein>
    <recommendedName>
        <fullName evidence="6">DUF642 domain-containing protein</fullName>
    </recommendedName>
</protein>
<evidence type="ECO:0000256" key="1">
    <source>
        <dbReference type="ARBA" id="ARBA00004191"/>
    </source>
</evidence>
<name>A0A9Q1L1Q3_9CARY</name>
<comment type="caution">
    <text evidence="7">The sequence shown here is derived from an EMBL/GenBank/DDBJ whole genome shotgun (WGS) entry which is preliminary data.</text>
</comment>
<organism evidence="7 8">
    <name type="scientific">Carnegiea gigantea</name>
    <dbReference type="NCBI Taxonomy" id="171969"/>
    <lineage>
        <taxon>Eukaryota</taxon>
        <taxon>Viridiplantae</taxon>
        <taxon>Streptophyta</taxon>
        <taxon>Embryophyta</taxon>
        <taxon>Tracheophyta</taxon>
        <taxon>Spermatophyta</taxon>
        <taxon>Magnoliopsida</taxon>
        <taxon>eudicotyledons</taxon>
        <taxon>Gunneridae</taxon>
        <taxon>Pentapetalae</taxon>
        <taxon>Caryophyllales</taxon>
        <taxon>Cactineae</taxon>
        <taxon>Cactaceae</taxon>
        <taxon>Cactoideae</taxon>
        <taxon>Echinocereeae</taxon>
        <taxon>Carnegiea</taxon>
    </lineage>
</organism>
<dbReference type="Proteomes" id="UP001153076">
    <property type="component" value="Unassembled WGS sequence"/>
</dbReference>
<keyword evidence="5" id="KW-0325">Glycoprotein</keyword>
<proteinExistence type="predicted"/>
<keyword evidence="4" id="KW-0732">Signal</keyword>
<dbReference type="InterPro" id="IPR006946">
    <property type="entry name" value="DGR2-like_dom"/>
</dbReference>
<dbReference type="AlphaFoldDB" id="A0A9Q1L1Q3"/>
<dbReference type="PANTHER" id="PTHR31265:SF3">
    <property type="entry name" value="OS02G0205200 PROTEIN"/>
    <property type="match status" value="1"/>
</dbReference>
<feature type="domain" description="DUF642" evidence="6">
    <location>
        <begin position="2"/>
        <end position="161"/>
    </location>
</feature>
<evidence type="ECO:0000313" key="8">
    <source>
        <dbReference type="Proteomes" id="UP001153076"/>
    </source>
</evidence>
<evidence type="ECO:0000256" key="3">
    <source>
        <dbReference type="ARBA" id="ARBA00022525"/>
    </source>
</evidence>
<evidence type="ECO:0000256" key="4">
    <source>
        <dbReference type="ARBA" id="ARBA00022729"/>
    </source>
</evidence>
<evidence type="ECO:0000256" key="5">
    <source>
        <dbReference type="ARBA" id="ARBA00023180"/>
    </source>
</evidence>
<keyword evidence="2" id="KW-0134">Cell wall</keyword>
<evidence type="ECO:0000256" key="2">
    <source>
        <dbReference type="ARBA" id="ARBA00022512"/>
    </source>
</evidence>
<keyword evidence="3" id="KW-0964">Secreted</keyword>
<evidence type="ECO:0000313" key="7">
    <source>
        <dbReference type="EMBL" id="KAJ8452781.1"/>
    </source>
</evidence>
<dbReference type="EMBL" id="JAKOGI010000002">
    <property type="protein sequence ID" value="KAJ8452781.1"/>
    <property type="molecule type" value="Genomic_DNA"/>
</dbReference>
<evidence type="ECO:0000259" key="6">
    <source>
        <dbReference type="Pfam" id="PF04862"/>
    </source>
</evidence>
<comment type="subcellular location">
    <subcellularLocation>
        <location evidence="1">Secreted</location>
        <location evidence="1">Cell wall</location>
    </subcellularLocation>
</comment>
<dbReference type="OrthoDB" id="1559153at2759"/>
<reference evidence="7" key="1">
    <citation type="submission" date="2022-04" db="EMBL/GenBank/DDBJ databases">
        <title>Carnegiea gigantea Genome sequencing and assembly v2.</title>
        <authorList>
            <person name="Copetti D."/>
            <person name="Sanderson M.J."/>
            <person name="Burquez A."/>
            <person name="Wojciechowski M.F."/>
        </authorList>
    </citation>
    <scope>NUCLEOTIDE SEQUENCE</scope>
    <source>
        <strain evidence="7">SGP5-SGP5p</strain>
        <tissue evidence="7">Aerial part</tissue>
    </source>
</reference>
<feature type="domain" description="DUF642" evidence="6">
    <location>
        <begin position="174"/>
        <end position="338"/>
    </location>
</feature>
<dbReference type="Pfam" id="PF04862">
    <property type="entry name" value="DUF642"/>
    <property type="match status" value="2"/>
</dbReference>
<accession>A0A9Q1L1Q3</accession>